<proteinExistence type="predicted"/>
<reference evidence="2 3" key="1">
    <citation type="journal article" date="2018" name="Mol. Biol. Evol.">
        <title>Broad Genomic Sampling Reveals a Smut Pathogenic Ancestry of the Fungal Clade Ustilaginomycotina.</title>
        <authorList>
            <person name="Kijpornyongpan T."/>
            <person name="Mondo S.J."/>
            <person name="Barry K."/>
            <person name="Sandor L."/>
            <person name="Lee J."/>
            <person name="Lipzen A."/>
            <person name="Pangilinan J."/>
            <person name="LaButti K."/>
            <person name="Hainaut M."/>
            <person name="Henrissat B."/>
            <person name="Grigoriev I.V."/>
            <person name="Spatafora J.W."/>
            <person name="Aime M.C."/>
        </authorList>
    </citation>
    <scope>NUCLEOTIDE SEQUENCE [LARGE SCALE GENOMIC DNA]</scope>
    <source>
        <strain evidence="2 3">MCA 5214</strain>
    </source>
</reference>
<feature type="region of interest" description="Disordered" evidence="1">
    <location>
        <begin position="1410"/>
        <end position="1442"/>
    </location>
</feature>
<dbReference type="InterPro" id="IPR001830">
    <property type="entry name" value="Glyco_trans_20"/>
</dbReference>
<dbReference type="FunFam" id="3.40.50.2000:FF:000036">
    <property type="entry name" value="Alpha,alpha-trehalose-phosphate synthase subunit Tps2"/>
    <property type="match status" value="1"/>
</dbReference>
<feature type="compositionally biased region" description="Low complexity" evidence="1">
    <location>
        <begin position="127"/>
        <end position="137"/>
    </location>
</feature>
<name>A0A316USS5_9BASI</name>
<feature type="compositionally biased region" description="Low complexity" evidence="1">
    <location>
        <begin position="401"/>
        <end position="424"/>
    </location>
</feature>
<dbReference type="RefSeq" id="XP_025360797.1">
    <property type="nucleotide sequence ID" value="XM_025509615.1"/>
</dbReference>
<feature type="compositionally biased region" description="Basic and acidic residues" evidence="1">
    <location>
        <begin position="1217"/>
        <end position="1228"/>
    </location>
</feature>
<feature type="compositionally biased region" description="Low complexity" evidence="1">
    <location>
        <begin position="170"/>
        <end position="185"/>
    </location>
</feature>
<dbReference type="EMBL" id="KZ819672">
    <property type="protein sequence ID" value="PWN26185.1"/>
    <property type="molecule type" value="Genomic_DNA"/>
</dbReference>
<evidence type="ECO:0000313" key="3">
    <source>
        <dbReference type="Proteomes" id="UP000245884"/>
    </source>
</evidence>
<dbReference type="GO" id="GO:0005829">
    <property type="term" value="C:cytosol"/>
    <property type="evidence" value="ECO:0007669"/>
    <property type="project" value="TreeGrafter"/>
</dbReference>
<dbReference type="GO" id="GO:0005992">
    <property type="term" value="P:trehalose biosynthetic process"/>
    <property type="evidence" value="ECO:0007669"/>
    <property type="project" value="InterPro"/>
</dbReference>
<evidence type="ECO:0000256" key="1">
    <source>
        <dbReference type="SAM" id="MobiDB-lite"/>
    </source>
</evidence>
<feature type="region of interest" description="Disordered" evidence="1">
    <location>
        <begin position="1284"/>
        <end position="1336"/>
    </location>
</feature>
<dbReference type="GeneID" id="37031438"/>
<feature type="compositionally biased region" description="Basic and acidic residues" evidence="1">
    <location>
        <begin position="1288"/>
        <end position="1305"/>
    </location>
</feature>
<dbReference type="GO" id="GO:0003825">
    <property type="term" value="F:alpha,alpha-trehalose-phosphate synthase (UDP-forming) activity"/>
    <property type="evidence" value="ECO:0007669"/>
    <property type="project" value="TreeGrafter"/>
</dbReference>
<feature type="compositionally biased region" description="Low complexity" evidence="1">
    <location>
        <begin position="570"/>
        <end position="581"/>
    </location>
</feature>
<feature type="compositionally biased region" description="Low complexity" evidence="1">
    <location>
        <begin position="491"/>
        <end position="501"/>
    </location>
</feature>
<feature type="region of interest" description="Disordered" evidence="1">
    <location>
        <begin position="1476"/>
        <end position="1495"/>
    </location>
</feature>
<dbReference type="InterPro" id="IPR003337">
    <property type="entry name" value="Trehalose_PPase"/>
</dbReference>
<feature type="compositionally biased region" description="Basic residues" evidence="1">
    <location>
        <begin position="1307"/>
        <end position="1320"/>
    </location>
</feature>
<dbReference type="PANTHER" id="PTHR10788:SF15">
    <property type="entry name" value="TREHALOSE SYNTHASE COMPLEX REGULATORY SUBUNIT TPS3-RELATED"/>
    <property type="match status" value="1"/>
</dbReference>
<dbReference type="SUPFAM" id="SSF53756">
    <property type="entry name" value="UDP-Glycosyltransferase/glycogen phosphorylase"/>
    <property type="match status" value="1"/>
</dbReference>
<feature type="compositionally biased region" description="Polar residues" evidence="1">
    <location>
        <begin position="377"/>
        <end position="393"/>
    </location>
</feature>
<feature type="compositionally biased region" description="Polar residues" evidence="1">
    <location>
        <begin position="518"/>
        <end position="530"/>
    </location>
</feature>
<feature type="compositionally biased region" description="Low complexity" evidence="1">
    <location>
        <begin position="261"/>
        <end position="285"/>
    </location>
</feature>
<dbReference type="InterPro" id="IPR036412">
    <property type="entry name" value="HAD-like_sf"/>
</dbReference>
<organism evidence="2 3">
    <name type="scientific">Jaminaea rosea</name>
    <dbReference type="NCBI Taxonomy" id="1569628"/>
    <lineage>
        <taxon>Eukaryota</taxon>
        <taxon>Fungi</taxon>
        <taxon>Dikarya</taxon>
        <taxon>Basidiomycota</taxon>
        <taxon>Ustilaginomycotina</taxon>
        <taxon>Exobasidiomycetes</taxon>
        <taxon>Microstromatales</taxon>
        <taxon>Microstromatales incertae sedis</taxon>
        <taxon>Jaminaea</taxon>
    </lineage>
</organism>
<sequence length="1603" mass="171814">MVAGPFTPGSPPTATPLRHPRGYGHRVLIASLFLPDTIQFRERDESIIQTPRDQSSAPPSPTTDPAMTLALHELGNRLQGVNVRDDGPSPSALSDTEEGNALSPPQQKVKASQTASKGLSPQPPRRGSSGNSGTSSGHALQPTPQVNMSSLMAEATRPPTNEEIPRRRLSSSLSGASRPAGLSALTPAEPTPSSSVADHGRSEFQPPSRPQASRANTNATVRGGSSGPEMSTSPPTTTISLAAPGPPSRRGSVSAEGGSTSAKSALGLNSSSGAASSSSPVPQSSIDGTGTRTPGASVAGKAGTLQPLSIISDLQARRNQMSSLAPTSTPGDAERHHPFGGGAVTPLRGSQTPGHAPRPPGAGPHGSQTPGLGKSAHSASVSRPQPPSLTMTKSTHDGPPQQQQQQQQRGNTSGSGAVTTGTSTPHLPSMKRRGSDAGGYFAPRPALSRIGTHTNSSTTQGRAGGTYNDHGRGAALSDAPEDSVTSPPAAPQAAGDGPSSSTQPAPRAPKKVVVSCASGETTPSTGTNSPVMERVPLHRSGRKQSTGSSSFVRSSSRPRLGGSGAGGSGSNARRSSTYSSLRSRRLSSDTLSTFTEDVGVGDESPEHYASHYHGHHGHHSRHHTDGEEDVELPPWDFITNPSSNGGLFNAISALADQRKLRGPRGGKVFVGTPSIHADEEWLSARHRRGIAQRYRNEKASVPVWVKGDIFRGAYGEFCKGILWPTFHYTLPSDKSLENEHSAFEAYRHLNELFARKIAEEWKEGDIVLINDYHLLLVPQMLRDLVPSATIGLFVHIAFPSSELFRCLAMRETLLRGMLGADLVGFQTLNFCRHFRQTVSRILQLEATPKGVQTETLFTTVSSFPIGIDPRNLNAKRADPEVTEWVQRLTERYEGKKVTVGRDKMDWIRGVRQKLLAFEVFLNEHPEWVGRVVLIQVALATNNEDNDEAGEANNVVSRINSKYSSLTYQPVVFLHVQDITTAQYLALLTVADAFLANSLREGMNLTTHEYIICQEAKQSPLILSEFTGTYSALRASIGINPWNTKQVAHAMHTALSMGREEARARWADLHRTVVTQTALQWITSLLSRLERAHLEQQRRDNAFLPRLEVGTIVSEYRAAKTRLIVVDLEGSLLPGEGALFLRDAKDFCVPHRVLQTLRELTEDPRNFIYVLSGLSAGLLDKLTDAVPGLGVVSEDGCAIKHPEAIAPRSQQSTGSTTDPEHGREGEQHSDASLAISAESCKSSWTNLTAGLNNSWKSSVTQILRYFSDRTPGSILIDRGSSLFFSTTDGRGREEGEETCIEKEPSHATRARRRSSSHRSQHTRSPSPTASPCGQWAVPHSGVAHDLNAQESQWARRQLAEINNLIYDSLGFSLRIIPKGSTLSVMPKNVSRVGAVQHVVQLQAMGLLNRGRAAKEGDADEEEELRTQAQDGTRAFEHDNASSSTAQMLSSARLDALGLGGGGLGSAKWDHWHDGTLATGHHQAAGSSTANEQPRLAAGPIPTPAALAGSFDLCLYLGRDERVMAYCSSLDLPFAPLTVTSAPESEVEVRGSEAGFCLGEGDRQDAAEEDGEEQDGATLVEKTLRELAGFRRRDERWGTGGRADE</sequence>
<feature type="region of interest" description="Disordered" evidence="1">
    <location>
        <begin position="1201"/>
        <end position="1229"/>
    </location>
</feature>
<dbReference type="SUPFAM" id="SSF56784">
    <property type="entry name" value="HAD-like"/>
    <property type="match status" value="1"/>
</dbReference>
<feature type="compositionally biased region" description="Polar residues" evidence="1">
    <location>
        <begin position="1207"/>
        <end position="1216"/>
    </location>
</feature>
<dbReference type="PANTHER" id="PTHR10788">
    <property type="entry name" value="TREHALOSE-6-PHOSPHATE SYNTHASE"/>
    <property type="match status" value="1"/>
</dbReference>
<feature type="compositionally biased region" description="Polar residues" evidence="1">
    <location>
        <begin position="317"/>
        <end position="330"/>
    </location>
</feature>
<feature type="compositionally biased region" description="Polar residues" evidence="1">
    <location>
        <begin position="451"/>
        <end position="461"/>
    </location>
</feature>
<accession>A0A316USS5</accession>
<feature type="compositionally biased region" description="Basic residues" evidence="1">
    <location>
        <begin position="610"/>
        <end position="622"/>
    </location>
</feature>
<feature type="compositionally biased region" description="Polar residues" evidence="1">
    <location>
        <begin position="210"/>
        <end position="220"/>
    </location>
</feature>
<dbReference type="Pfam" id="PF02358">
    <property type="entry name" value="Trehalose_PPase"/>
    <property type="match status" value="1"/>
</dbReference>
<evidence type="ECO:0000313" key="2">
    <source>
        <dbReference type="EMBL" id="PWN26185.1"/>
    </source>
</evidence>
<keyword evidence="3" id="KW-1185">Reference proteome</keyword>
<dbReference type="GO" id="GO:0005946">
    <property type="term" value="C:alpha,alpha-trehalose-phosphate synthase complex (UDP-forming)"/>
    <property type="evidence" value="ECO:0007669"/>
    <property type="project" value="TreeGrafter"/>
</dbReference>
<dbReference type="Pfam" id="PF00982">
    <property type="entry name" value="Glyco_transf_20"/>
    <property type="match status" value="1"/>
</dbReference>
<protein>
    <submittedName>
        <fullName evidence="2">Uncharacterized protein</fullName>
    </submittedName>
</protein>
<dbReference type="Proteomes" id="UP000245884">
    <property type="component" value="Unassembled WGS sequence"/>
</dbReference>
<feature type="compositionally biased region" description="Polar residues" evidence="1">
    <location>
        <begin position="228"/>
        <end position="240"/>
    </location>
</feature>
<feature type="region of interest" description="Disordered" evidence="1">
    <location>
        <begin position="80"/>
        <end position="630"/>
    </location>
</feature>
<gene>
    <name evidence="2" type="ORF">BDZ90DRAFT_46818</name>
</gene>
<feature type="compositionally biased region" description="Polar residues" evidence="1">
    <location>
        <begin position="103"/>
        <end position="119"/>
    </location>
</feature>
<feature type="region of interest" description="Disordered" evidence="1">
    <location>
        <begin position="44"/>
        <end position="66"/>
    </location>
</feature>
<dbReference type="CDD" id="cd03788">
    <property type="entry name" value="GT20_TPS"/>
    <property type="match status" value="1"/>
</dbReference>
<dbReference type="STRING" id="1569628.A0A316USS5"/>
<feature type="compositionally biased region" description="Low complexity" evidence="1">
    <location>
        <begin position="545"/>
        <end position="560"/>
    </location>
</feature>
<feature type="region of interest" description="Disordered" evidence="1">
    <location>
        <begin position="1"/>
        <end position="20"/>
    </location>
</feature>
<dbReference type="Gene3D" id="3.40.50.2000">
    <property type="entry name" value="Glycogen Phosphorylase B"/>
    <property type="match status" value="2"/>
</dbReference>
<dbReference type="GO" id="GO:0004805">
    <property type="term" value="F:trehalose-phosphatase activity"/>
    <property type="evidence" value="ECO:0007669"/>
    <property type="project" value="TreeGrafter"/>
</dbReference>
<dbReference type="OrthoDB" id="755951at2759"/>